<evidence type="ECO:0000256" key="1">
    <source>
        <dbReference type="SAM" id="MobiDB-lite"/>
    </source>
</evidence>
<sequence length="109" mass="12886">MLWQNDSSRQVVKDSFSPKYELKITMVSKLFAHPPPFELYLKHEMSFSATVNKLEDFIDLTSDTFSIQKKKLFRFHPLADTEQRRDKKQTTSISASDKRHPIRILRARD</sequence>
<organism evidence="2 3">
    <name type="scientific">Caerostris extrusa</name>
    <name type="common">Bark spider</name>
    <name type="synonym">Caerostris bankana</name>
    <dbReference type="NCBI Taxonomy" id="172846"/>
    <lineage>
        <taxon>Eukaryota</taxon>
        <taxon>Metazoa</taxon>
        <taxon>Ecdysozoa</taxon>
        <taxon>Arthropoda</taxon>
        <taxon>Chelicerata</taxon>
        <taxon>Arachnida</taxon>
        <taxon>Araneae</taxon>
        <taxon>Araneomorphae</taxon>
        <taxon>Entelegynae</taxon>
        <taxon>Araneoidea</taxon>
        <taxon>Araneidae</taxon>
        <taxon>Caerostris</taxon>
    </lineage>
</organism>
<feature type="compositionally biased region" description="Basic residues" evidence="1">
    <location>
        <begin position="100"/>
        <end position="109"/>
    </location>
</feature>
<feature type="compositionally biased region" description="Basic and acidic residues" evidence="1">
    <location>
        <begin position="80"/>
        <end position="89"/>
    </location>
</feature>
<dbReference type="EMBL" id="BPLR01000557">
    <property type="protein sequence ID" value="GIY95639.1"/>
    <property type="molecule type" value="Genomic_DNA"/>
</dbReference>
<evidence type="ECO:0000313" key="2">
    <source>
        <dbReference type="EMBL" id="GIY95639.1"/>
    </source>
</evidence>
<dbReference type="AlphaFoldDB" id="A0AAV4XNJ1"/>
<reference evidence="2 3" key="1">
    <citation type="submission" date="2021-06" db="EMBL/GenBank/DDBJ databases">
        <title>Caerostris extrusa draft genome.</title>
        <authorList>
            <person name="Kono N."/>
            <person name="Arakawa K."/>
        </authorList>
    </citation>
    <scope>NUCLEOTIDE SEQUENCE [LARGE SCALE GENOMIC DNA]</scope>
</reference>
<gene>
    <name evidence="2" type="ORF">CEXT_778671</name>
</gene>
<keyword evidence="3" id="KW-1185">Reference proteome</keyword>
<evidence type="ECO:0000313" key="3">
    <source>
        <dbReference type="Proteomes" id="UP001054945"/>
    </source>
</evidence>
<protein>
    <submittedName>
        <fullName evidence="2">Uncharacterized protein</fullName>
    </submittedName>
</protein>
<dbReference type="Proteomes" id="UP001054945">
    <property type="component" value="Unassembled WGS sequence"/>
</dbReference>
<accession>A0AAV4XNJ1</accession>
<name>A0AAV4XNJ1_CAEEX</name>
<proteinExistence type="predicted"/>
<comment type="caution">
    <text evidence="2">The sequence shown here is derived from an EMBL/GenBank/DDBJ whole genome shotgun (WGS) entry which is preliminary data.</text>
</comment>
<feature type="region of interest" description="Disordered" evidence="1">
    <location>
        <begin position="80"/>
        <end position="109"/>
    </location>
</feature>